<accession>A0A1H4TD35</accession>
<evidence type="ECO:0000313" key="5">
    <source>
        <dbReference type="EMBL" id="SEC54352.1"/>
    </source>
</evidence>
<keyword evidence="2" id="KW-0238">DNA-binding</keyword>
<evidence type="ECO:0000256" key="3">
    <source>
        <dbReference type="ARBA" id="ARBA00023163"/>
    </source>
</evidence>
<dbReference type="GO" id="GO:0006355">
    <property type="term" value="P:regulation of DNA-templated transcription"/>
    <property type="evidence" value="ECO:0007669"/>
    <property type="project" value="InterPro"/>
</dbReference>
<dbReference type="InterPro" id="IPR016032">
    <property type="entry name" value="Sig_transdc_resp-reg_C-effctor"/>
</dbReference>
<dbReference type="InterPro" id="IPR000792">
    <property type="entry name" value="Tscrpt_reg_LuxR_C"/>
</dbReference>
<evidence type="ECO:0000313" key="6">
    <source>
        <dbReference type="Proteomes" id="UP000183407"/>
    </source>
</evidence>
<protein>
    <submittedName>
        <fullName evidence="5">Regulatory protein, luxR family</fullName>
    </submittedName>
</protein>
<dbReference type="Pfam" id="PF00196">
    <property type="entry name" value="GerE"/>
    <property type="match status" value="1"/>
</dbReference>
<dbReference type="GO" id="GO:0003677">
    <property type="term" value="F:DNA binding"/>
    <property type="evidence" value="ECO:0007669"/>
    <property type="project" value="UniProtKB-KW"/>
</dbReference>
<evidence type="ECO:0000256" key="1">
    <source>
        <dbReference type="ARBA" id="ARBA00023015"/>
    </source>
</evidence>
<evidence type="ECO:0000256" key="2">
    <source>
        <dbReference type="ARBA" id="ARBA00023125"/>
    </source>
</evidence>
<dbReference type="Gene3D" id="1.10.10.10">
    <property type="entry name" value="Winged helix-like DNA-binding domain superfamily/Winged helix DNA-binding domain"/>
    <property type="match status" value="1"/>
</dbReference>
<dbReference type="Pfam" id="PF01590">
    <property type="entry name" value="GAF"/>
    <property type="match status" value="1"/>
</dbReference>
<keyword evidence="1" id="KW-0805">Transcription regulation</keyword>
<dbReference type="AlphaFoldDB" id="A0A1H4TD35"/>
<dbReference type="InterPro" id="IPR003018">
    <property type="entry name" value="GAF"/>
</dbReference>
<dbReference type="EMBL" id="FNTL01000004">
    <property type="protein sequence ID" value="SEC54352.1"/>
    <property type="molecule type" value="Genomic_DNA"/>
</dbReference>
<dbReference type="Proteomes" id="UP000183407">
    <property type="component" value="Unassembled WGS sequence"/>
</dbReference>
<reference evidence="6" key="1">
    <citation type="submission" date="2016-10" db="EMBL/GenBank/DDBJ databases">
        <authorList>
            <person name="Varghese N."/>
        </authorList>
    </citation>
    <scope>NUCLEOTIDE SEQUENCE [LARGE SCALE GENOMIC DNA]</scope>
    <source>
        <strain evidence="6">DSM 44719</strain>
    </source>
</reference>
<evidence type="ECO:0000259" key="4">
    <source>
        <dbReference type="PROSITE" id="PS50043"/>
    </source>
</evidence>
<keyword evidence="3" id="KW-0804">Transcription</keyword>
<sequence>MTDLVARAPSLLRPRDGDALRGELRSIAAHGVAPVLFGGEVQDDTLHLSEFVGTRTNNLKGLAIPPRSGLGGRVVAQRTPVSVHDYGNSSTITHHYDRPVLSEGLRSILAVPVMVRGSSRAVLYAAIRDCAPIGDRTADIVVAASRRLGTEIAIRDEVDRRLEMMTTLDVNAAGGATSEELRDIHAELRSVAQTVTDSSLQARLRGLSQRLAGILRPGTDDGADDDPGIHLAPREIDVLSHVALGCTNSEAAQRLSVGPETVKSYLRSAMSKLDARSRHEAVVTARRLGLLP</sequence>
<dbReference type="InterPro" id="IPR029016">
    <property type="entry name" value="GAF-like_dom_sf"/>
</dbReference>
<dbReference type="OrthoDB" id="4069167at2"/>
<dbReference type="PROSITE" id="PS50043">
    <property type="entry name" value="HTH_LUXR_2"/>
    <property type="match status" value="1"/>
</dbReference>
<dbReference type="RefSeq" id="WP_073365499.1">
    <property type="nucleotide sequence ID" value="NZ_FNTL01000004.1"/>
</dbReference>
<dbReference type="InterPro" id="IPR036388">
    <property type="entry name" value="WH-like_DNA-bd_sf"/>
</dbReference>
<dbReference type="SUPFAM" id="SSF46894">
    <property type="entry name" value="C-terminal effector domain of the bipartite response regulators"/>
    <property type="match status" value="1"/>
</dbReference>
<dbReference type="PANTHER" id="PTHR44688:SF16">
    <property type="entry name" value="DNA-BINDING TRANSCRIPTIONAL ACTIVATOR DEVR_DOSR"/>
    <property type="match status" value="1"/>
</dbReference>
<dbReference type="PANTHER" id="PTHR44688">
    <property type="entry name" value="DNA-BINDING TRANSCRIPTIONAL ACTIVATOR DEVR_DOSR"/>
    <property type="match status" value="1"/>
</dbReference>
<proteinExistence type="predicted"/>
<dbReference type="SMART" id="SM00421">
    <property type="entry name" value="HTH_LUXR"/>
    <property type="match status" value="1"/>
</dbReference>
<name>A0A1H4TD35_RHOJO</name>
<feature type="domain" description="HTH luxR-type" evidence="4">
    <location>
        <begin position="224"/>
        <end position="289"/>
    </location>
</feature>
<dbReference type="PRINTS" id="PR00038">
    <property type="entry name" value="HTHLUXR"/>
</dbReference>
<dbReference type="Gene3D" id="3.30.450.40">
    <property type="match status" value="1"/>
</dbReference>
<dbReference type="CDD" id="cd06170">
    <property type="entry name" value="LuxR_C_like"/>
    <property type="match status" value="1"/>
</dbReference>
<dbReference type="SUPFAM" id="SSF55781">
    <property type="entry name" value="GAF domain-like"/>
    <property type="match status" value="1"/>
</dbReference>
<gene>
    <name evidence="5" type="ORF">SAMN04490220_1909</name>
</gene>
<organism evidence="5 6">
    <name type="scientific">Rhodococcus jostii</name>
    <dbReference type="NCBI Taxonomy" id="132919"/>
    <lineage>
        <taxon>Bacteria</taxon>
        <taxon>Bacillati</taxon>
        <taxon>Actinomycetota</taxon>
        <taxon>Actinomycetes</taxon>
        <taxon>Mycobacteriales</taxon>
        <taxon>Nocardiaceae</taxon>
        <taxon>Rhodococcus</taxon>
    </lineage>
</organism>